<dbReference type="GO" id="GO:0030246">
    <property type="term" value="F:carbohydrate binding"/>
    <property type="evidence" value="ECO:0007669"/>
    <property type="project" value="InterPro"/>
</dbReference>
<sequence>MAPRISIAFTALAALARVVIAQGQLESCGSSLYYPSQYTCFDDDFLCPIVNDEIYIRCGDACYSTSQYSCSDDTLEVYPQNGPETLEACGDAQFYPSQYICLDGNFLCPFMNGDSTLRCGNACYLIDQYSCTNDALIPVTVPPSAPCVPEFGSSELCNDEGCFQLNCCPGLFSIADHCRSPCQLENEQNPGSCTTTTTIAQATAS</sequence>
<organism evidence="3 4">
    <name type="scientific">Gymnopus androsaceus JB14</name>
    <dbReference type="NCBI Taxonomy" id="1447944"/>
    <lineage>
        <taxon>Eukaryota</taxon>
        <taxon>Fungi</taxon>
        <taxon>Dikarya</taxon>
        <taxon>Basidiomycota</taxon>
        <taxon>Agaricomycotina</taxon>
        <taxon>Agaricomycetes</taxon>
        <taxon>Agaricomycetidae</taxon>
        <taxon>Agaricales</taxon>
        <taxon>Marasmiineae</taxon>
        <taxon>Omphalotaceae</taxon>
        <taxon>Gymnopus</taxon>
    </lineage>
</organism>
<keyword evidence="4" id="KW-1185">Reference proteome</keyword>
<keyword evidence="1" id="KW-0732">Signal</keyword>
<evidence type="ECO:0000259" key="2">
    <source>
        <dbReference type="Pfam" id="PF10645"/>
    </source>
</evidence>
<evidence type="ECO:0000313" key="4">
    <source>
        <dbReference type="Proteomes" id="UP000799118"/>
    </source>
</evidence>
<dbReference type="EMBL" id="ML769886">
    <property type="protein sequence ID" value="KAE9386369.1"/>
    <property type="molecule type" value="Genomic_DNA"/>
</dbReference>
<evidence type="ECO:0000313" key="3">
    <source>
        <dbReference type="EMBL" id="KAE9386369.1"/>
    </source>
</evidence>
<dbReference type="InterPro" id="IPR018909">
    <property type="entry name" value="Eng1_septum"/>
</dbReference>
<feature type="signal peptide" evidence="1">
    <location>
        <begin position="1"/>
        <end position="21"/>
    </location>
</feature>
<protein>
    <recommendedName>
        <fullName evidence="2">Endo-1,3(4)-beta-glucanase 1 carbohydrate binding domain-containing protein</fullName>
    </recommendedName>
</protein>
<feature type="chain" id="PRO_5025673028" description="Endo-1,3(4)-beta-glucanase 1 carbohydrate binding domain-containing protein" evidence="1">
    <location>
        <begin position="22"/>
        <end position="205"/>
    </location>
</feature>
<proteinExistence type="predicted"/>
<dbReference type="AlphaFoldDB" id="A0A6A4GKW9"/>
<gene>
    <name evidence="3" type="ORF">BT96DRAFT_540011</name>
</gene>
<feature type="domain" description="Endo-1,3(4)-beta-glucanase 1 carbohydrate binding" evidence="2">
    <location>
        <begin position="89"/>
        <end position="136"/>
    </location>
</feature>
<evidence type="ECO:0000256" key="1">
    <source>
        <dbReference type="SAM" id="SignalP"/>
    </source>
</evidence>
<name>A0A6A4GKW9_9AGAR</name>
<accession>A0A6A4GKW9</accession>
<reference evidence="3" key="1">
    <citation type="journal article" date="2019" name="Environ. Microbiol.">
        <title>Fungal ecological strategies reflected in gene transcription - a case study of two litter decomposers.</title>
        <authorList>
            <person name="Barbi F."/>
            <person name="Kohler A."/>
            <person name="Barry K."/>
            <person name="Baskaran P."/>
            <person name="Daum C."/>
            <person name="Fauchery L."/>
            <person name="Ihrmark K."/>
            <person name="Kuo A."/>
            <person name="LaButti K."/>
            <person name="Lipzen A."/>
            <person name="Morin E."/>
            <person name="Grigoriev I.V."/>
            <person name="Henrissat B."/>
            <person name="Lindahl B."/>
            <person name="Martin F."/>
        </authorList>
    </citation>
    <scope>NUCLEOTIDE SEQUENCE</scope>
    <source>
        <strain evidence="3">JB14</strain>
    </source>
</reference>
<feature type="domain" description="Endo-1,3(4)-beta-glucanase 1 carbohydrate binding" evidence="2">
    <location>
        <begin position="27"/>
        <end position="75"/>
    </location>
</feature>
<dbReference type="Proteomes" id="UP000799118">
    <property type="component" value="Unassembled WGS sequence"/>
</dbReference>
<dbReference type="OrthoDB" id="3000963at2759"/>
<dbReference type="Pfam" id="PF10645">
    <property type="entry name" value="Carb_bind"/>
    <property type="match status" value="2"/>
</dbReference>